<feature type="transmembrane region" description="Helical" evidence="7">
    <location>
        <begin position="310"/>
        <end position="330"/>
    </location>
</feature>
<reference evidence="8 9" key="1">
    <citation type="journal article" date="2013" name="Curr. Biol.">
        <title>The Genome of the Foraminiferan Reticulomyxa filosa.</title>
        <authorList>
            <person name="Glockner G."/>
            <person name="Hulsmann N."/>
            <person name="Schleicher M."/>
            <person name="Noegel A.A."/>
            <person name="Eichinger L."/>
            <person name="Gallinger C."/>
            <person name="Pawlowski J."/>
            <person name="Sierra R."/>
            <person name="Euteneuer U."/>
            <person name="Pillet L."/>
            <person name="Moustafa A."/>
            <person name="Platzer M."/>
            <person name="Groth M."/>
            <person name="Szafranski K."/>
            <person name="Schliwa M."/>
        </authorList>
    </citation>
    <scope>NUCLEOTIDE SEQUENCE [LARGE SCALE GENOMIC DNA]</scope>
</reference>
<dbReference type="GO" id="GO:0005737">
    <property type="term" value="C:cytoplasm"/>
    <property type="evidence" value="ECO:0007669"/>
    <property type="project" value="TreeGrafter"/>
</dbReference>
<keyword evidence="4" id="KW-0807">Transducer</keyword>
<dbReference type="GO" id="GO:0005525">
    <property type="term" value="F:GTP binding"/>
    <property type="evidence" value="ECO:0007669"/>
    <property type="project" value="UniProtKB-KW"/>
</dbReference>
<evidence type="ECO:0000313" key="8">
    <source>
        <dbReference type="EMBL" id="ETO09491.1"/>
    </source>
</evidence>
<dbReference type="InterPro" id="IPR001019">
    <property type="entry name" value="Gprotein_alpha_su"/>
</dbReference>
<dbReference type="EMBL" id="ASPP01024038">
    <property type="protein sequence ID" value="ETO09491.1"/>
    <property type="molecule type" value="Genomic_DNA"/>
</dbReference>
<dbReference type="GO" id="GO:0046872">
    <property type="term" value="F:metal ion binding"/>
    <property type="evidence" value="ECO:0007669"/>
    <property type="project" value="UniProtKB-KW"/>
</dbReference>
<keyword evidence="7" id="KW-0812">Transmembrane</keyword>
<feature type="binding site" evidence="6">
    <location>
        <position position="127"/>
    </location>
    <ligand>
        <name>Mg(2+)</name>
        <dbReference type="ChEBI" id="CHEBI:18420"/>
    </ligand>
</feature>
<evidence type="ECO:0000256" key="6">
    <source>
        <dbReference type="PIRSR" id="PIRSR601019-2"/>
    </source>
</evidence>
<evidence type="ECO:0000256" key="2">
    <source>
        <dbReference type="ARBA" id="ARBA00022741"/>
    </source>
</evidence>
<dbReference type="CDD" id="cd00066">
    <property type="entry name" value="G-alpha"/>
    <property type="match status" value="1"/>
</dbReference>
<feature type="binding site" evidence="5">
    <location>
        <begin position="221"/>
        <end position="224"/>
    </location>
    <ligand>
        <name>GTP</name>
        <dbReference type="ChEBI" id="CHEBI:37565"/>
    </ligand>
</feature>
<keyword evidence="7" id="KW-0472">Membrane</keyword>
<dbReference type="Proteomes" id="UP000023152">
    <property type="component" value="Unassembled WGS sequence"/>
</dbReference>
<evidence type="ECO:0000256" key="7">
    <source>
        <dbReference type="SAM" id="Phobius"/>
    </source>
</evidence>
<dbReference type="OrthoDB" id="5817230at2759"/>
<keyword evidence="2 5" id="KW-0547">Nucleotide-binding</keyword>
<dbReference type="GO" id="GO:0001664">
    <property type="term" value="F:G protein-coupled receptor binding"/>
    <property type="evidence" value="ECO:0007669"/>
    <property type="project" value="TreeGrafter"/>
</dbReference>
<evidence type="ECO:0000256" key="5">
    <source>
        <dbReference type="PIRSR" id="PIRSR601019-1"/>
    </source>
</evidence>
<keyword evidence="6" id="KW-0460">Magnesium</keyword>
<dbReference type="PRINTS" id="PR00318">
    <property type="entry name" value="GPROTEINA"/>
</dbReference>
<dbReference type="AlphaFoldDB" id="X6M785"/>
<feature type="binding site" evidence="5">
    <location>
        <begin position="152"/>
        <end position="156"/>
    </location>
    <ligand>
        <name>GTP</name>
        <dbReference type="ChEBI" id="CHEBI:37565"/>
    </ligand>
</feature>
<keyword evidence="7" id="KW-1133">Transmembrane helix</keyword>
<dbReference type="Gene3D" id="3.40.50.300">
    <property type="entry name" value="P-loop containing nucleotide triphosphate hydrolases"/>
    <property type="match status" value="1"/>
</dbReference>
<dbReference type="SMART" id="SM00275">
    <property type="entry name" value="G_alpha"/>
    <property type="match status" value="1"/>
</dbReference>
<keyword evidence="1 6" id="KW-0479">Metal-binding</keyword>
<dbReference type="GO" id="GO:0007188">
    <property type="term" value="P:adenylate cyclase-modulating G protein-coupled receptor signaling pathway"/>
    <property type="evidence" value="ECO:0007669"/>
    <property type="project" value="TreeGrafter"/>
</dbReference>
<dbReference type="InterPro" id="IPR011025">
    <property type="entry name" value="GproteinA_insert"/>
</dbReference>
<feature type="binding site" evidence="5">
    <location>
        <position position="278"/>
    </location>
    <ligand>
        <name>GTP</name>
        <dbReference type="ChEBI" id="CHEBI:37565"/>
    </ligand>
</feature>
<dbReference type="PANTHER" id="PTHR10218:SF302">
    <property type="entry name" value="GUANINE NUCLEOTIDE-BINDING PROTEIN ALPHA-5 SUBUNIT"/>
    <property type="match status" value="1"/>
</dbReference>
<organism evidence="8 9">
    <name type="scientific">Reticulomyxa filosa</name>
    <dbReference type="NCBI Taxonomy" id="46433"/>
    <lineage>
        <taxon>Eukaryota</taxon>
        <taxon>Sar</taxon>
        <taxon>Rhizaria</taxon>
        <taxon>Retaria</taxon>
        <taxon>Foraminifera</taxon>
        <taxon>Monothalamids</taxon>
        <taxon>Reticulomyxidae</taxon>
        <taxon>Reticulomyxa</taxon>
    </lineage>
</organism>
<dbReference type="PANTHER" id="PTHR10218">
    <property type="entry name" value="GTP-BINDING PROTEIN ALPHA SUBUNIT"/>
    <property type="match status" value="1"/>
</dbReference>
<accession>X6M785</accession>
<evidence type="ECO:0000256" key="4">
    <source>
        <dbReference type="ARBA" id="ARBA00023224"/>
    </source>
</evidence>
<dbReference type="PROSITE" id="PS51882">
    <property type="entry name" value="G_ALPHA"/>
    <property type="match status" value="1"/>
</dbReference>
<dbReference type="FunFam" id="3.40.50.300:FF:000692">
    <property type="entry name" value="Guanine nucleotide-binding protein subunit alpha"/>
    <property type="match status" value="1"/>
</dbReference>
<protein>
    <submittedName>
        <fullName evidence="8">Uncharacterized protein</fullName>
    </submittedName>
</protein>
<dbReference type="GO" id="GO:0031683">
    <property type="term" value="F:G-protein beta/gamma-subunit complex binding"/>
    <property type="evidence" value="ECO:0007669"/>
    <property type="project" value="InterPro"/>
</dbReference>
<keyword evidence="9" id="KW-1185">Reference proteome</keyword>
<gene>
    <name evidence="8" type="ORF">RFI_27887</name>
</gene>
<evidence type="ECO:0000313" key="9">
    <source>
        <dbReference type="Proteomes" id="UP000023152"/>
    </source>
</evidence>
<dbReference type="SUPFAM" id="SSF47895">
    <property type="entry name" value="Transducin (alpha subunit), insertion domain"/>
    <property type="match status" value="1"/>
</dbReference>
<sequence>MKRELTIQLQYNNNNNDNKKNVIESMKALALNSEILAKQGKQTRVKEESEELRKIVTKMDDHARFGVKECEMFEKLWNDEGIQRTYEYRDCFQLIDTMKYLMTHMRRFSQPNFVPTFEDLLHSRKRSSGVHNETFMVTNDINQETEVLEIYDVGGQRNERSKWVNFFDHCHAIIFVASLSEYNQALWEDNTQNRMAEALALFRQIIDLEDFRHSHTILFLNKSDLFREKIQKFPLSDYFQHYKGKDKDFEDGIDFLKQEFANQRNNKDKLLYIHVTCATDPKNVTNLFSSMRNIVIRNSLKQSEHKECPVSDICWVFFFFFCIFSPKLFFQRRLHLKKISNGYCNHFIVGWLVFFAKKNKYKKVVLVVVYLLSQIFFKLHLGLYIVSIKKTNV</sequence>
<name>X6M785_RETFI</name>
<comment type="caution">
    <text evidence="8">The sequence shown here is derived from an EMBL/GenBank/DDBJ whole genome shotgun (WGS) entry which is preliminary data.</text>
</comment>
<dbReference type="SUPFAM" id="SSF52540">
    <property type="entry name" value="P-loop containing nucleoside triphosphate hydrolases"/>
    <property type="match status" value="1"/>
</dbReference>
<dbReference type="InterPro" id="IPR027417">
    <property type="entry name" value="P-loop_NTPase"/>
</dbReference>
<feature type="transmembrane region" description="Helical" evidence="7">
    <location>
        <begin position="364"/>
        <end position="386"/>
    </location>
</feature>
<dbReference type="GO" id="GO:0003924">
    <property type="term" value="F:GTPase activity"/>
    <property type="evidence" value="ECO:0007669"/>
    <property type="project" value="InterPro"/>
</dbReference>
<keyword evidence="3 5" id="KW-0342">GTP-binding</keyword>
<evidence type="ECO:0000256" key="1">
    <source>
        <dbReference type="ARBA" id="ARBA00022723"/>
    </source>
</evidence>
<dbReference type="GO" id="GO:0005834">
    <property type="term" value="C:heterotrimeric G-protein complex"/>
    <property type="evidence" value="ECO:0007669"/>
    <property type="project" value="TreeGrafter"/>
</dbReference>
<evidence type="ECO:0000256" key="3">
    <source>
        <dbReference type="ARBA" id="ARBA00023134"/>
    </source>
</evidence>
<dbReference type="Gene3D" id="1.10.400.10">
    <property type="entry name" value="GI Alpha 1, domain 2-like"/>
    <property type="match status" value="1"/>
</dbReference>
<proteinExistence type="predicted"/>
<dbReference type="Pfam" id="PF00503">
    <property type="entry name" value="G-alpha"/>
    <property type="match status" value="1"/>
</dbReference>